<proteinExistence type="predicted"/>
<name>A0ABV0C1F5_9SPHI</name>
<dbReference type="SUPFAM" id="SSF46955">
    <property type="entry name" value="Putative DNA-binding domain"/>
    <property type="match status" value="1"/>
</dbReference>
<dbReference type="RefSeq" id="WP_346582386.1">
    <property type="nucleotide sequence ID" value="NZ_JBDJNQ010000010.1"/>
</dbReference>
<accession>A0ABV0C1F5</accession>
<protein>
    <submittedName>
        <fullName evidence="2">MerR family transcriptional regulator</fullName>
    </submittedName>
</protein>
<dbReference type="InterPro" id="IPR009061">
    <property type="entry name" value="DNA-bd_dom_put_sf"/>
</dbReference>
<dbReference type="Proteomes" id="UP001409291">
    <property type="component" value="Unassembled WGS sequence"/>
</dbReference>
<comment type="caution">
    <text evidence="2">The sequence shown here is derived from an EMBL/GenBank/DDBJ whole genome shotgun (WGS) entry which is preliminary data.</text>
</comment>
<dbReference type="Pfam" id="PF13411">
    <property type="entry name" value="MerR_1"/>
    <property type="match status" value="1"/>
</dbReference>
<organism evidence="2 3">
    <name type="scientific">Sphingobacterium kitahiroshimense</name>
    <dbReference type="NCBI Taxonomy" id="470446"/>
    <lineage>
        <taxon>Bacteria</taxon>
        <taxon>Pseudomonadati</taxon>
        <taxon>Bacteroidota</taxon>
        <taxon>Sphingobacteriia</taxon>
        <taxon>Sphingobacteriales</taxon>
        <taxon>Sphingobacteriaceae</taxon>
        <taxon>Sphingobacterium</taxon>
    </lineage>
</organism>
<sequence length="103" mass="12444">MRKNRYLRGFLISPGYSYAQKLILLELLATKRKLASYLELREQVEEYNMLLRDADYVKSYVGISTETLYRLQRDGYICVAKRSRNKRYYRDVDVERLRNSYRG</sequence>
<feature type="domain" description="HTH merR-type" evidence="1">
    <location>
        <begin position="59"/>
        <end position="98"/>
    </location>
</feature>
<dbReference type="InterPro" id="IPR000551">
    <property type="entry name" value="MerR-type_HTH_dom"/>
</dbReference>
<dbReference type="EMBL" id="JBDJNQ010000010">
    <property type="protein sequence ID" value="MEN5379569.1"/>
    <property type="molecule type" value="Genomic_DNA"/>
</dbReference>
<evidence type="ECO:0000313" key="3">
    <source>
        <dbReference type="Proteomes" id="UP001409291"/>
    </source>
</evidence>
<gene>
    <name evidence="2" type="ORF">ABE541_20040</name>
</gene>
<keyword evidence="3" id="KW-1185">Reference proteome</keyword>
<evidence type="ECO:0000313" key="2">
    <source>
        <dbReference type="EMBL" id="MEN5379569.1"/>
    </source>
</evidence>
<reference evidence="2 3" key="1">
    <citation type="submission" date="2024-04" db="EMBL/GenBank/DDBJ databases">
        <title>WGS of bacteria from Torrens River.</title>
        <authorList>
            <person name="Wyrsch E.R."/>
            <person name="Drigo B."/>
        </authorList>
    </citation>
    <scope>NUCLEOTIDE SEQUENCE [LARGE SCALE GENOMIC DNA]</scope>
    <source>
        <strain evidence="2 3">TWI391</strain>
    </source>
</reference>
<evidence type="ECO:0000259" key="1">
    <source>
        <dbReference type="Pfam" id="PF13411"/>
    </source>
</evidence>